<comment type="caution">
    <text evidence="1">The sequence shown here is derived from an EMBL/GenBank/DDBJ whole genome shotgun (WGS) entry which is preliminary data.</text>
</comment>
<proteinExistence type="predicted"/>
<name>A0A9N9DUP1_9GLOM</name>
<evidence type="ECO:0000313" key="2">
    <source>
        <dbReference type="Proteomes" id="UP000789831"/>
    </source>
</evidence>
<accession>A0A9N9DUP1</accession>
<dbReference type="Proteomes" id="UP000789831">
    <property type="component" value="Unassembled WGS sequence"/>
</dbReference>
<evidence type="ECO:0000313" key="1">
    <source>
        <dbReference type="EMBL" id="CAG8653210.1"/>
    </source>
</evidence>
<reference evidence="1" key="1">
    <citation type="submission" date="2021-06" db="EMBL/GenBank/DDBJ databases">
        <authorList>
            <person name="Kallberg Y."/>
            <person name="Tangrot J."/>
            <person name="Rosling A."/>
        </authorList>
    </citation>
    <scope>NUCLEOTIDE SEQUENCE</scope>
    <source>
        <strain evidence="1">MT106</strain>
    </source>
</reference>
<feature type="non-terminal residue" evidence="1">
    <location>
        <position position="1"/>
    </location>
</feature>
<gene>
    <name evidence="1" type="ORF">AGERDE_LOCUS11486</name>
</gene>
<dbReference type="AlphaFoldDB" id="A0A9N9DUP1"/>
<sequence length="144" mass="16379">MLDNNGLIRSWSYPFIFVKNDGELCFSDDDRKLNAVTKKDSVESESISGSKKIRSYTGIPAEISPMDKALLYTSVGPTNVHAEQQRINFWRVPYERSFFVSEKDRVPRSKDLRLYLSGIDEVMMVDGRDLEGGSIYKNQLLASS</sequence>
<dbReference type="EMBL" id="CAJVPL010004991">
    <property type="protein sequence ID" value="CAG8653210.1"/>
    <property type="molecule type" value="Genomic_DNA"/>
</dbReference>
<organism evidence="1 2">
    <name type="scientific">Ambispora gerdemannii</name>
    <dbReference type="NCBI Taxonomy" id="144530"/>
    <lineage>
        <taxon>Eukaryota</taxon>
        <taxon>Fungi</taxon>
        <taxon>Fungi incertae sedis</taxon>
        <taxon>Mucoromycota</taxon>
        <taxon>Glomeromycotina</taxon>
        <taxon>Glomeromycetes</taxon>
        <taxon>Archaeosporales</taxon>
        <taxon>Ambisporaceae</taxon>
        <taxon>Ambispora</taxon>
    </lineage>
</organism>
<protein>
    <submittedName>
        <fullName evidence="1">12203_t:CDS:1</fullName>
    </submittedName>
</protein>
<keyword evidence="2" id="KW-1185">Reference proteome</keyword>